<dbReference type="SUPFAM" id="SSF55486">
    <property type="entry name" value="Metalloproteases ('zincins'), catalytic domain"/>
    <property type="match status" value="1"/>
</dbReference>
<dbReference type="RefSeq" id="WP_113937722.1">
    <property type="nucleotide sequence ID" value="NZ_JBNNVF010000001.1"/>
</dbReference>
<evidence type="ECO:0000313" key="2">
    <source>
        <dbReference type="Proteomes" id="UP000256530"/>
    </source>
</evidence>
<dbReference type="Gene3D" id="1.10.1370.30">
    <property type="match status" value="1"/>
</dbReference>
<dbReference type="AlphaFoldDB" id="A0A3D9VEI7"/>
<evidence type="ECO:0000313" key="1">
    <source>
        <dbReference type="EMBL" id="REF38550.1"/>
    </source>
</evidence>
<proteinExistence type="predicted"/>
<name>A0A3D9VEI7_BACMY</name>
<sequence length="524" mass="61987">MKDNKIMHMPYKELLDFSPNSHQQLYSYVDHVENLLSEIKEAHIDIYYNFAKDEEVDIQKTRRLQKIKAELINSSGFYKNIVECKFSNIDVNVKQKVKALKRLYVEQQVLNSEYLFRVEKKINLIASNHYKKIKLTVNQFENEMRFQASALKRKCLYGNLPMMGGELEKHIKELVQTQNQIAKENKFDFYSNLLLENQGMEIPKLKALIMSFEERTRELYTYYYKKESDNLGLKKVRHFDLMHLFSRKEFEHPLLNIDSTEIILQIKNFLSDYGFLKNKSNIQIEYLGKSNFPAVTMFKNKFEIKILINPSLKNLNILEVIFHEFGHALHAEYIRYDNFLFQGESTAFTEGMAQTIESLAKSREFLLHYIGLSENEYYEALEIWNKYYLLFIRRICSAVMTKIEIYENGGENINQIKFENDLKFLLVNQDINEMRWSYQELIGTKNQYSEARLIAFFIARSIESQYRELNQNNIIKFRDSLINSLWIPGGSIEWTEKIEEVLGNTLYIPSNGGLELGRGENSVY</sequence>
<organism evidence="1 2">
    <name type="scientific">Bacillus mycoides</name>
    <dbReference type="NCBI Taxonomy" id="1405"/>
    <lineage>
        <taxon>Bacteria</taxon>
        <taxon>Bacillati</taxon>
        <taxon>Bacillota</taxon>
        <taxon>Bacilli</taxon>
        <taxon>Bacillales</taxon>
        <taxon>Bacillaceae</taxon>
        <taxon>Bacillus</taxon>
        <taxon>Bacillus cereus group</taxon>
    </lineage>
</organism>
<reference evidence="1 2" key="1">
    <citation type="submission" date="2018-08" db="EMBL/GenBank/DDBJ databases">
        <title>Freshwater and sediment microbial communities from various areas in North America, analyzing microbe dynamics in response to fracking.</title>
        <authorList>
            <person name="Lamendella R."/>
        </authorList>
    </citation>
    <scope>NUCLEOTIDE SEQUENCE [LARGE SCALE GENOMIC DNA]</scope>
    <source>
        <strain evidence="1 2">DB-1</strain>
    </source>
</reference>
<accession>A0A3D9VEI7</accession>
<comment type="caution">
    <text evidence="1">The sequence shown here is derived from an EMBL/GenBank/DDBJ whole genome shotgun (WGS) entry which is preliminary data.</text>
</comment>
<evidence type="ECO:0008006" key="3">
    <source>
        <dbReference type="Google" id="ProtNLM"/>
    </source>
</evidence>
<gene>
    <name evidence="1" type="ORF">DET55_108179</name>
</gene>
<dbReference type="EMBL" id="QTTY01000008">
    <property type="protein sequence ID" value="REF38550.1"/>
    <property type="molecule type" value="Genomic_DNA"/>
</dbReference>
<dbReference type="Proteomes" id="UP000256530">
    <property type="component" value="Unassembled WGS sequence"/>
</dbReference>
<protein>
    <recommendedName>
        <fullName evidence="3">Peptidase M3A/M3B catalytic domain-containing protein</fullName>
    </recommendedName>
</protein>